<evidence type="ECO:0000313" key="3">
    <source>
        <dbReference type="Proteomes" id="UP001159363"/>
    </source>
</evidence>
<dbReference type="Proteomes" id="UP001159363">
    <property type="component" value="Chromosome 7"/>
</dbReference>
<feature type="region of interest" description="Disordered" evidence="1">
    <location>
        <begin position="94"/>
        <end position="115"/>
    </location>
</feature>
<dbReference type="EMBL" id="JARBHB010000008">
    <property type="protein sequence ID" value="KAJ8876970.1"/>
    <property type="molecule type" value="Genomic_DNA"/>
</dbReference>
<feature type="compositionally biased region" description="Polar residues" evidence="1">
    <location>
        <begin position="94"/>
        <end position="104"/>
    </location>
</feature>
<gene>
    <name evidence="2" type="ORF">PR048_021422</name>
</gene>
<organism evidence="2 3">
    <name type="scientific">Dryococelus australis</name>
    <dbReference type="NCBI Taxonomy" id="614101"/>
    <lineage>
        <taxon>Eukaryota</taxon>
        <taxon>Metazoa</taxon>
        <taxon>Ecdysozoa</taxon>
        <taxon>Arthropoda</taxon>
        <taxon>Hexapoda</taxon>
        <taxon>Insecta</taxon>
        <taxon>Pterygota</taxon>
        <taxon>Neoptera</taxon>
        <taxon>Polyneoptera</taxon>
        <taxon>Phasmatodea</taxon>
        <taxon>Verophasmatodea</taxon>
        <taxon>Anareolatae</taxon>
        <taxon>Phasmatidae</taxon>
        <taxon>Eurycanthinae</taxon>
        <taxon>Dryococelus</taxon>
    </lineage>
</organism>
<keyword evidence="3" id="KW-1185">Reference proteome</keyword>
<proteinExistence type="predicted"/>
<protein>
    <submittedName>
        <fullName evidence="2">Uncharacterized protein</fullName>
    </submittedName>
</protein>
<name>A0ABQ9GY79_9NEOP</name>
<accession>A0ABQ9GY79</accession>
<feature type="region of interest" description="Disordered" evidence="1">
    <location>
        <begin position="308"/>
        <end position="353"/>
    </location>
</feature>
<feature type="compositionally biased region" description="Basic and acidic residues" evidence="1">
    <location>
        <begin position="313"/>
        <end position="335"/>
    </location>
</feature>
<evidence type="ECO:0000256" key="1">
    <source>
        <dbReference type="SAM" id="MobiDB-lite"/>
    </source>
</evidence>
<reference evidence="2 3" key="1">
    <citation type="submission" date="2023-02" db="EMBL/GenBank/DDBJ databases">
        <title>LHISI_Scaffold_Assembly.</title>
        <authorList>
            <person name="Stuart O.P."/>
            <person name="Cleave R."/>
            <person name="Magrath M.J.L."/>
            <person name="Mikheyev A.S."/>
        </authorList>
    </citation>
    <scope>NUCLEOTIDE SEQUENCE [LARGE SCALE GENOMIC DNA]</scope>
    <source>
        <strain evidence="2">Daus_M_001</strain>
        <tissue evidence="2">Leg muscle</tissue>
    </source>
</reference>
<evidence type="ECO:0000313" key="2">
    <source>
        <dbReference type="EMBL" id="KAJ8876970.1"/>
    </source>
</evidence>
<sequence>MQGREKREIPEKTHRHVATYGIRPRRESNPVRLGVSLLASHQGEPGSIPGGVTPGFSPVGIVPDDAAGRLIFSGISRFPRPFIPALLHTHLASPSSALKTSTSAAEKRNRSKRHVKTVHIERETTAIGTRSKQSVNDASAGHLVWWQHEAVGGVVQLFLAVKHACGGGRVPASDWLSRMGHSLSSSCDELDACNINKERQRAVHFGYPGSRFPSVDFYQLNSSVEACYGAANLSKFSEIAGRRYWGRIGKEAAMVFVRDPYQHSPGMISEKPWKTEIRMAGTGIEPGSSRMRLQHLRQAYVPVVPKVKHGKGHRDETYSRRRERGMPGERNRRTTSDMFPTCEKPEPGSFPGI</sequence>
<comment type="caution">
    <text evidence="2">The sequence shown here is derived from an EMBL/GenBank/DDBJ whole genome shotgun (WGS) entry which is preliminary data.</text>
</comment>